<feature type="region of interest" description="Disordered" evidence="6">
    <location>
        <begin position="2522"/>
        <end position="2548"/>
    </location>
</feature>
<dbReference type="GO" id="GO:0005694">
    <property type="term" value="C:chromosome"/>
    <property type="evidence" value="ECO:0007669"/>
    <property type="project" value="UniProtKB-ARBA"/>
</dbReference>
<dbReference type="CDD" id="cd18808">
    <property type="entry name" value="SF1_C_Upf1"/>
    <property type="match status" value="1"/>
</dbReference>
<dbReference type="Proteomes" id="UP000195402">
    <property type="component" value="Unassembled WGS sequence"/>
</dbReference>
<keyword evidence="4 5" id="KW-0067">ATP-binding</keyword>
<evidence type="ECO:0000259" key="7">
    <source>
        <dbReference type="PROSITE" id="PS51198"/>
    </source>
</evidence>
<dbReference type="Pfam" id="PF13087">
    <property type="entry name" value="AAA_12"/>
    <property type="match status" value="1"/>
</dbReference>
<dbReference type="InterPro" id="IPR027417">
    <property type="entry name" value="P-loop_NTPase"/>
</dbReference>
<dbReference type="InterPro" id="IPR041679">
    <property type="entry name" value="DNA2/NAM7-like_C"/>
</dbReference>
<dbReference type="Pfam" id="PF00580">
    <property type="entry name" value="UvrD-helicase"/>
    <property type="match status" value="1"/>
</dbReference>
<dbReference type="GO" id="GO:0016787">
    <property type="term" value="F:hydrolase activity"/>
    <property type="evidence" value="ECO:0007669"/>
    <property type="project" value="UniProtKB-UniRule"/>
</dbReference>
<dbReference type="PANTHER" id="PTHR21529">
    <property type="entry name" value="MAMMARY TURMOR VIRUS RECEPTOR HOMOLOG 1, 2 MTVR1, 2"/>
    <property type="match status" value="1"/>
</dbReference>
<sequence length="2654" mass="303117">MEVISGAPYAEVISLEESKPHGSLLYHLKIDSWRNSCSESGKEPYSPKRSDLFVLTDAVPEVVSDLERFGRTWTFALVTKFVEDSNAAADDDTSSYFKVQTSKAIEVKEGMRNSLFAVFLTNMTTNTRIWTALHMFRNLEIIKEVLCPNSVVEENCHLCSPHINSIWAQKVDGKLLLALNESQTAAVLGSIVAVQCNHRSSAKLVWGPPGTGKTKTVSILLYTLLRMNCRTLASAPTNIAVAEVAMRVLKLVKEPYIKDLKQKSFCSLGDLLLFGNRNRLEVFDDLEEIYLDYRVDRLVECFSPLTGWKKCFKSMMDFLEECVSQYHLFLENESIKEADAKTENEATPGEHISFLDFIRNRYTVTALPLKTCINVLCTHLPKRFILEHNFENMVYLLDLLESFGSLLYQNGVVDKELEELFAYPELDCSKDKHGSEAFLCSTLATLYKMRIEYIDVLRSLSHSLDDRLPNFRSRVLVREFCFQSASLFFCTVSSSYSLHMVEMEPLNLLVIDEAAQLKECESLIPLQLGGIRHAILIGDECQLPALVNSKVSEEAGFGRSLFERLSSLGHSKDLLNMQYRMHPKISSFPNAKFYLNQILDAPNVHCKSYGRHYLPGPMFGPYSFINISNGREEIDGVGPSRKNMVEVAVIMRIVRNLFKAWDSSRQKLTVGIISPYAAQVAAIEEKLGEKYEKLEDFTLRVKSIDGFQGGEEDIIIISTVRSNSGGSIGFLSNPQRTNVALTRARHCLWILGNDRTLYNSGSCWASLVRDAKDRQCFFNADEDKELAKAILEAKKELDQLDDLLNGDSILFKSARWKVLFSDNFRKSFGKLKSLQTQKSVINLLLKLSNGWRPKKIKVESVCGSSTQLVKQYKVGGLYIISTVDIAKHSRYTQVLKIWDVLPLEEIPKLLKRLDSIFSMYTDDFLSRCMLKHIEGDLEVPMIWGVGVDIVRYKNTNSTELVSGSSTGVSDGRSYVENSKVRDSLLLMKFYSLSSGVVSHLLSGSDGRELDLPFEVTDQESEIILFPRSTFILGRSGTGKTTVLTMKLFQKEQQHYLSSEGLSEVKSDNSVCSPTKNLMREGLKKTKGTILRQMFVTVSPKLCSAVKNQISNLKSFICGGKSSAEHNSIDMHDMDDTIDFRDIPDRFTDIPPESYPLVITFQKFLMMLDGSMENSYFDRFNDIRELSQGATGNSRTFALHALIRSKEINYDRFSSFYWPHFNSQLTKKLDSSTVFIEIISHIKGGLIAGRVPDGKLGREDYLLLSEGRVSSLNNERREMVYDIFLDYEKKKLLNGEFDLADLVIDLHRRLKNGSYEGEEMDFVYIDEVQDLTMRQIGLFKYICRNYMEGFVFSGDTAQTIARGIDFRFQDIRSLFYNEFILESRGDGKEKAKEKDQTRISDIFHLNQNFRTHAGVLKLSQSVIELLYHFFPLSVDILSPETSLIYGESPVLLESANDENAIITIFGNSGGNIGRSMIGFGAEQVILVRDDSVRKEIAKHIGKQALVLTIVECKGLEFQDVLLYNFFGSSPLKNHWRVLYGYMKEQNLLDSEHKSFPRFSKAKHKILCSELKQLYVAITRTRQRLWICENIEEFSKPIFDYWKKLCLVQVRELDESLAQAMQVASSKEEWSSRGIKLFNEGYFEMATMCFERAGDSYREKWAKASGLRAAANRMHGSNSELAWVALIEAAEIYETIGKAESAAKCFFELKEFKRAGMLYLEKCGEARLEDAGDCFALAGCWSTAAEVYSRANCFSKCLAVCTNGNLFDMGLHLIEYWKESANADVDIAKSQELNEMKQGFLERCAVHYHELNDTNNMMKFVRTFNSMDCRRTFLRSRDYLDELMFLEVESENFMEAAAIARIKGDLLFEADMLEKAGLYEDASVIILKYVLVNSLWAYGSKGWPLKKFTNKEELLTKAKLMVKYQDLFYEVVCMEASVLSSKDSSLSQMGDCLSASQRLKNIQAEIISSWKILDSHLDIACPKYEWEDYLVLNPMKHAESSISQNRVSIDTLIYFWNLWKEKIVDILNYLSSLGTQHEKDYKIYEEFCLGFLGVSKQEHNQNSIYLLLNTDAYWRKEVDDRSLQRNGNLYSMDIQQFVSDARSYWVSQVLRVGMDVLEKLEALHKFSVRSSFSMFCQGTIVLHIFEVTKWLMDSQILDKKLPWALQKYLSSSKDHFFEILCPINWKLSMMENMMALRVTELSKNLVKEVIIGNMSSKGRLSHGQIGRVAMLIFVSGNLTDELCQVIAHRFDLNPEWKCFIEQLKENFDSGFVPVSLVGNFQIALQDTFNANWRKEFDYMSPRCFVYLLDRLLFLVSSWQAFFFTTKSSLIETLSCENWKQNSSTLSRNDLRVFLARFHDFIAGMIDQILSSRKEVMEWLEKTDIAAKKDFPLLVLRLVIFVCLIHLNSGQHSGLLFNLLGRNDINSLLPRAFHEILKRRKQRFDLLLAKALRTIENPLVILCSGNKQPNFICTDALVIDMDLIRCREDVLAVLFPKNPKCAIKDEIETKSACDVSVSSCSNDHDSNIELVPSSDKPDDGSQSLENENEKENGYEDCDLQQIYKQFWNTFCVSNLETQEKNGKTNFASWKLQFKLDVEDFIRVLDAGVTKLNKNSPGDDDWSLSRETETMLGELKQLSTALSVRSVLLYIWCVYIMS</sequence>
<dbReference type="SUPFAM" id="SSF52540">
    <property type="entry name" value="P-loop containing nucleoside triphosphate hydrolases"/>
    <property type="match status" value="2"/>
</dbReference>
<proteinExistence type="predicted"/>
<evidence type="ECO:0000256" key="1">
    <source>
        <dbReference type="ARBA" id="ARBA00022741"/>
    </source>
</evidence>
<comment type="caution">
    <text evidence="8">The sequence shown here is derived from an EMBL/GenBank/DDBJ whole genome shotgun (WGS) entry which is preliminary data.</text>
</comment>
<gene>
    <name evidence="8" type="ORF">BVC80_8437g8</name>
</gene>
<feature type="domain" description="UvrD-like helicase ATP-binding" evidence="7">
    <location>
        <begin position="1012"/>
        <end position="1411"/>
    </location>
</feature>
<dbReference type="STRING" id="56857.A0A200Q9C4"/>
<dbReference type="PANTHER" id="PTHR21529:SF4">
    <property type="entry name" value="TPR AND ANKYRIN REPEAT-CONTAINING PROTEIN 1"/>
    <property type="match status" value="1"/>
</dbReference>
<dbReference type="GO" id="GO:0005524">
    <property type="term" value="F:ATP binding"/>
    <property type="evidence" value="ECO:0007669"/>
    <property type="project" value="UniProtKB-UniRule"/>
</dbReference>
<protein>
    <submittedName>
        <fullName evidence="8">UvrD-like Helicase</fullName>
    </submittedName>
</protein>
<dbReference type="InParanoid" id="A0A200Q9C4"/>
<dbReference type="GO" id="GO:0004386">
    <property type="term" value="F:helicase activity"/>
    <property type="evidence" value="ECO:0007669"/>
    <property type="project" value="UniProtKB-UniRule"/>
</dbReference>
<organism evidence="8 9">
    <name type="scientific">Macleaya cordata</name>
    <name type="common">Five-seeded plume-poppy</name>
    <name type="synonym">Bocconia cordata</name>
    <dbReference type="NCBI Taxonomy" id="56857"/>
    <lineage>
        <taxon>Eukaryota</taxon>
        <taxon>Viridiplantae</taxon>
        <taxon>Streptophyta</taxon>
        <taxon>Embryophyta</taxon>
        <taxon>Tracheophyta</taxon>
        <taxon>Spermatophyta</taxon>
        <taxon>Magnoliopsida</taxon>
        <taxon>Ranunculales</taxon>
        <taxon>Papaveraceae</taxon>
        <taxon>Papaveroideae</taxon>
        <taxon>Macleaya</taxon>
    </lineage>
</organism>
<dbReference type="InterPro" id="IPR045529">
    <property type="entry name" value="DUF6469"/>
</dbReference>
<dbReference type="InterPro" id="IPR039904">
    <property type="entry name" value="TRANK1"/>
</dbReference>
<dbReference type="OrthoDB" id="3156807at2759"/>
<accession>A0A200Q9C4</accession>
<evidence type="ECO:0000256" key="3">
    <source>
        <dbReference type="ARBA" id="ARBA00022806"/>
    </source>
</evidence>
<evidence type="ECO:0000256" key="6">
    <source>
        <dbReference type="SAM" id="MobiDB-lite"/>
    </source>
</evidence>
<dbReference type="InterPro" id="IPR014016">
    <property type="entry name" value="UvrD-like_ATP-bd"/>
</dbReference>
<keyword evidence="2 5" id="KW-0378">Hydrolase</keyword>
<evidence type="ECO:0000256" key="2">
    <source>
        <dbReference type="ARBA" id="ARBA00022801"/>
    </source>
</evidence>
<keyword evidence="3 5" id="KW-0347">Helicase</keyword>
<dbReference type="Pfam" id="PF20073">
    <property type="entry name" value="DUF6469"/>
    <property type="match status" value="1"/>
</dbReference>
<dbReference type="EMBL" id="MVGT01002666">
    <property type="protein sequence ID" value="OVA06987.1"/>
    <property type="molecule type" value="Genomic_DNA"/>
</dbReference>
<keyword evidence="1 5" id="KW-0547">Nucleotide-binding</keyword>
<dbReference type="InterPro" id="IPR047187">
    <property type="entry name" value="SF1_C_Upf1"/>
</dbReference>
<evidence type="ECO:0000313" key="8">
    <source>
        <dbReference type="EMBL" id="OVA06987.1"/>
    </source>
</evidence>
<dbReference type="Pfam" id="PF13086">
    <property type="entry name" value="AAA_11"/>
    <property type="match status" value="1"/>
</dbReference>
<reference evidence="8 9" key="1">
    <citation type="journal article" date="2017" name="Mol. Plant">
        <title>The Genome of Medicinal Plant Macleaya cordata Provides New Insights into Benzylisoquinoline Alkaloids Metabolism.</title>
        <authorList>
            <person name="Liu X."/>
            <person name="Liu Y."/>
            <person name="Huang P."/>
            <person name="Ma Y."/>
            <person name="Qing Z."/>
            <person name="Tang Q."/>
            <person name="Cao H."/>
            <person name="Cheng P."/>
            <person name="Zheng Y."/>
            <person name="Yuan Z."/>
            <person name="Zhou Y."/>
            <person name="Liu J."/>
            <person name="Tang Z."/>
            <person name="Zhuo Y."/>
            <person name="Zhang Y."/>
            <person name="Yu L."/>
            <person name="Huang J."/>
            <person name="Yang P."/>
            <person name="Peng Q."/>
            <person name="Zhang J."/>
            <person name="Jiang W."/>
            <person name="Zhang Z."/>
            <person name="Lin K."/>
            <person name="Ro D.K."/>
            <person name="Chen X."/>
            <person name="Xiong X."/>
            <person name="Shang Y."/>
            <person name="Huang S."/>
            <person name="Zeng J."/>
        </authorList>
    </citation>
    <scope>NUCLEOTIDE SEQUENCE [LARGE SCALE GENOMIC DNA]</scope>
    <source>
        <strain evidence="9">cv. BLH2017</strain>
        <tissue evidence="8">Root</tissue>
    </source>
</reference>
<evidence type="ECO:0000313" key="9">
    <source>
        <dbReference type="Proteomes" id="UP000195402"/>
    </source>
</evidence>
<dbReference type="Gene3D" id="3.40.50.300">
    <property type="entry name" value="P-loop containing nucleotide triphosphate hydrolases"/>
    <property type="match status" value="4"/>
</dbReference>
<evidence type="ECO:0000256" key="4">
    <source>
        <dbReference type="ARBA" id="ARBA00022840"/>
    </source>
</evidence>
<dbReference type="PROSITE" id="PS51198">
    <property type="entry name" value="UVRD_HELICASE_ATP_BIND"/>
    <property type="match status" value="1"/>
</dbReference>
<name>A0A200Q9C4_MACCD</name>
<keyword evidence="9" id="KW-1185">Reference proteome</keyword>
<feature type="binding site" evidence="5">
    <location>
        <begin position="1033"/>
        <end position="1040"/>
    </location>
    <ligand>
        <name>ATP</name>
        <dbReference type="ChEBI" id="CHEBI:30616"/>
    </ligand>
</feature>
<dbReference type="OMA" id="QRRNCIF"/>
<dbReference type="InterPro" id="IPR041677">
    <property type="entry name" value="DNA2/NAM7_AAA_11"/>
</dbReference>
<dbReference type="FunFam" id="3.40.50.300:FF:000326">
    <property type="entry name" value="P-loop containing nucleoside triphosphate hydrolase"/>
    <property type="match status" value="1"/>
</dbReference>
<evidence type="ECO:0000256" key="5">
    <source>
        <dbReference type="PROSITE-ProRule" id="PRU00560"/>
    </source>
</evidence>